<gene>
    <name evidence="1" type="ORF">GCM10011389_21290</name>
</gene>
<sequence>MRYFIVPAFLFITLSILIWINLESNPTNEESSYGECNKKSETISKHHQDYLLQYGWHIQSKCTSRTQVIHYYPERIEMLQNAGLDIEAYNKEEQVATITTYTLEEKQPNGDQLSATLYEINEELVGGYGVLENWDPGIFSLEDKDRLIEQEKIRSER</sequence>
<reference evidence="2" key="1">
    <citation type="journal article" date="2019" name="Int. J. Syst. Evol. Microbiol.">
        <title>The Global Catalogue of Microorganisms (GCM) 10K type strain sequencing project: providing services to taxonomists for standard genome sequencing and annotation.</title>
        <authorList>
            <consortium name="The Broad Institute Genomics Platform"/>
            <consortium name="The Broad Institute Genome Sequencing Center for Infectious Disease"/>
            <person name="Wu L."/>
            <person name="Ma J."/>
        </authorList>
    </citation>
    <scope>NUCLEOTIDE SEQUENCE [LARGE SCALE GENOMIC DNA]</scope>
    <source>
        <strain evidence="2">CGMCC 1.15353</strain>
    </source>
</reference>
<accession>A0ABQ1Q507</accession>
<comment type="caution">
    <text evidence="1">The sequence shown here is derived from an EMBL/GenBank/DDBJ whole genome shotgun (WGS) entry which is preliminary data.</text>
</comment>
<dbReference type="Proteomes" id="UP000642571">
    <property type="component" value="Unassembled WGS sequence"/>
</dbReference>
<evidence type="ECO:0008006" key="3">
    <source>
        <dbReference type="Google" id="ProtNLM"/>
    </source>
</evidence>
<keyword evidence="2" id="KW-1185">Reference proteome</keyword>
<organism evidence="1 2">
    <name type="scientific">Pontibacillus salipaludis</name>
    <dbReference type="NCBI Taxonomy" id="1697394"/>
    <lineage>
        <taxon>Bacteria</taxon>
        <taxon>Bacillati</taxon>
        <taxon>Bacillota</taxon>
        <taxon>Bacilli</taxon>
        <taxon>Bacillales</taxon>
        <taxon>Bacillaceae</taxon>
        <taxon>Pontibacillus</taxon>
    </lineage>
</organism>
<dbReference type="EMBL" id="BMIN01000008">
    <property type="protein sequence ID" value="GGD13414.1"/>
    <property type="molecule type" value="Genomic_DNA"/>
</dbReference>
<protein>
    <recommendedName>
        <fullName evidence="3">DUF4830 domain-containing protein</fullName>
    </recommendedName>
</protein>
<proteinExistence type="predicted"/>
<dbReference type="RefSeq" id="WP_188653558.1">
    <property type="nucleotide sequence ID" value="NZ_BMIN01000008.1"/>
</dbReference>
<name>A0ABQ1Q507_9BACI</name>
<evidence type="ECO:0000313" key="2">
    <source>
        <dbReference type="Proteomes" id="UP000642571"/>
    </source>
</evidence>
<evidence type="ECO:0000313" key="1">
    <source>
        <dbReference type="EMBL" id="GGD13414.1"/>
    </source>
</evidence>